<dbReference type="RefSeq" id="WP_346087170.1">
    <property type="nucleotide sequence ID" value="NZ_BAAAZK010000007.1"/>
</dbReference>
<organism evidence="1 2">
    <name type="scientific">Sphingobacterium ginsenosidimutans</name>
    <dbReference type="NCBI Taxonomy" id="687845"/>
    <lineage>
        <taxon>Bacteria</taxon>
        <taxon>Pseudomonadati</taxon>
        <taxon>Bacteroidota</taxon>
        <taxon>Sphingobacteriia</taxon>
        <taxon>Sphingobacteriales</taxon>
        <taxon>Sphingobacteriaceae</taxon>
        <taxon>Sphingobacterium</taxon>
    </lineage>
</organism>
<dbReference type="EMBL" id="BAAAZK010000007">
    <property type="protein sequence ID" value="GAA4180526.1"/>
    <property type="molecule type" value="Genomic_DNA"/>
</dbReference>
<accession>A0ABP8AAF3</accession>
<dbReference type="Proteomes" id="UP001500167">
    <property type="component" value="Unassembled WGS sequence"/>
</dbReference>
<reference evidence="2" key="1">
    <citation type="journal article" date="2019" name="Int. J. Syst. Evol. Microbiol.">
        <title>The Global Catalogue of Microorganisms (GCM) 10K type strain sequencing project: providing services to taxonomists for standard genome sequencing and annotation.</title>
        <authorList>
            <consortium name="The Broad Institute Genomics Platform"/>
            <consortium name="The Broad Institute Genome Sequencing Center for Infectious Disease"/>
            <person name="Wu L."/>
            <person name="Ma J."/>
        </authorList>
    </citation>
    <scope>NUCLEOTIDE SEQUENCE [LARGE SCALE GENOMIC DNA]</scope>
    <source>
        <strain evidence="2">JCM 16722</strain>
    </source>
</reference>
<evidence type="ECO:0000313" key="1">
    <source>
        <dbReference type="EMBL" id="GAA4180526.1"/>
    </source>
</evidence>
<sequence length="345" mass="39854">MKVINDKLALLANIPNHYLVRASGSSHPYFEGFMSTAESIQSILTEKEFEYWCTEKMLLKQKPFAEKKFIQYAVETTVAKYFGTKFPEGFRVEAKVNPENYKDVDCQFIDNGFVYNVEVKCSDFKSKEKIDSQDAFKFVTEGRLPDKGQKVINTITDALIESLTKKGEEIKPFLVSKNMDNNLKEFLELAHEKFNPNPSETEINILLVGCDDVYDIQNWVNYLYAHEGLFTKDSFADRRCYQNVDLVVFTNQYFKHNKVLEKNVAASWTLDDGFNIVMVNPNRLLKKTEGIRHFLDILPNYNTELGKYEVPGIAGPSVKDSVRISHFVKEYLEEKLGRYVFEAKP</sequence>
<proteinExistence type="predicted"/>
<name>A0ABP8AAF3_9SPHI</name>
<evidence type="ECO:0000313" key="2">
    <source>
        <dbReference type="Proteomes" id="UP001500167"/>
    </source>
</evidence>
<keyword evidence="2" id="KW-1185">Reference proteome</keyword>
<protein>
    <recommendedName>
        <fullName evidence="3">Restriction endonuclease</fullName>
    </recommendedName>
</protein>
<comment type="caution">
    <text evidence="1">The sequence shown here is derived from an EMBL/GenBank/DDBJ whole genome shotgun (WGS) entry which is preliminary data.</text>
</comment>
<gene>
    <name evidence="1" type="ORF">GCM10022218_34860</name>
</gene>
<evidence type="ECO:0008006" key="3">
    <source>
        <dbReference type="Google" id="ProtNLM"/>
    </source>
</evidence>